<proteinExistence type="predicted"/>
<gene>
    <name evidence="2" type="ORF">LX13_002803</name>
</gene>
<dbReference type="Proteomes" id="UP001206895">
    <property type="component" value="Unassembled WGS sequence"/>
</dbReference>
<dbReference type="PANTHER" id="PTHR43646:SF3">
    <property type="entry name" value="SLR1566 PROTEIN"/>
    <property type="match status" value="1"/>
</dbReference>
<protein>
    <submittedName>
        <fullName evidence="2">Glycosyltransferase like family 2</fullName>
    </submittedName>
</protein>
<evidence type="ECO:0000313" key="3">
    <source>
        <dbReference type="Proteomes" id="UP001206895"/>
    </source>
</evidence>
<dbReference type="Gene3D" id="3.90.550.10">
    <property type="entry name" value="Spore Coat Polysaccharide Biosynthesis Protein SpsA, Chain A"/>
    <property type="match status" value="1"/>
</dbReference>
<dbReference type="InterPro" id="IPR029044">
    <property type="entry name" value="Nucleotide-diphossugar_trans"/>
</dbReference>
<keyword evidence="3" id="KW-1185">Reference proteome</keyword>
<dbReference type="Pfam" id="PF13641">
    <property type="entry name" value="Glyco_tranf_2_3"/>
    <property type="match status" value="1"/>
</dbReference>
<evidence type="ECO:0000256" key="1">
    <source>
        <dbReference type="SAM" id="MobiDB-lite"/>
    </source>
</evidence>
<sequence>MGVGTVLTRFSLGLSVLNAAMALANARRFRGLPAAASPTSGPVVVCVPARDEGPRIGDLIADLRAQRGVPGLRVFVYDDCSRDDTVERARTAIAGDDRITLVSGTATPPPPGWTGKAWALHRLTETLPPTETHLCFVDADVRLGPDALARAVREFAMLDEVGTRRSPGLLSVWPQQLSGSPAETLIQPLLSWSWFALLPLVVTERHLRPSTAIANGQFLLTTRSRHSRIGGHRAVAGSLTDDLDLARAYRQAGFTTQVRGGHDDIRCRMYGGAGELRSGYRRWLATEVGGTGGAVVVAGLALAGYVWPVAALATASRRSAAAALALAAGSRLAARAHEAGRITPTDVVSSVGHPAAMAVTAALLVDSARLTRSGSLRWKGRPVGRSGNEDVHPEAL</sequence>
<evidence type="ECO:0000313" key="2">
    <source>
        <dbReference type="EMBL" id="MCP2176975.1"/>
    </source>
</evidence>
<feature type="region of interest" description="Disordered" evidence="1">
    <location>
        <begin position="377"/>
        <end position="396"/>
    </location>
</feature>
<dbReference type="EMBL" id="JAMTCJ010000003">
    <property type="protein sequence ID" value="MCP2176975.1"/>
    <property type="molecule type" value="Genomic_DNA"/>
</dbReference>
<comment type="caution">
    <text evidence="2">The sequence shown here is derived from an EMBL/GenBank/DDBJ whole genome shotgun (WGS) entry which is preliminary data.</text>
</comment>
<dbReference type="SUPFAM" id="SSF53448">
    <property type="entry name" value="Nucleotide-diphospho-sugar transferases"/>
    <property type="match status" value="1"/>
</dbReference>
<dbReference type="PANTHER" id="PTHR43646">
    <property type="entry name" value="GLYCOSYLTRANSFERASE"/>
    <property type="match status" value="1"/>
</dbReference>
<accession>A0ABT1HGX5</accession>
<reference evidence="2 3" key="1">
    <citation type="submission" date="2022-06" db="EMBL/GenBank/DDBJ databases">
        <title>Genomic Encyclopedia of Archaeal and Bacterial Type Strains, Phase II (KMG-II): from individual species to whole genera.</title>
        <authorList>
            <person name="Goeker M."/>
        </authorList>
    </citation>
    <scope>NUCLEOTIDE SEQUENCE [LARGE SCALE GENOMIC DNA]</scope>
    <source>
        <strain evidence="2 3">DSM 44693</strain>
    </source>
</reference>
<feature type="compositionally biased region" description="Basic and acidic residues" evidence="1">
    <location>
        <begin position="387"/>
        <end position="396"/>
    </location>
</feature>
<organism evidence="2 3">
    <name type="scientific">Williamsia maris</name>
    <dbReference type="NCBI Taxonomy" id="72806"/>
    <lineage>
        <taxon>Bacteria</taxon>
        <taxon>Bacillati</taxon>
        <taxon>Actinomycetota</taxon>
        <taxon>Actinomycetes</taxon>
        <taxon>Mycobacteriales</taxon>
        <taxon>Nocardiaceae</taxon>
        <taxon>Williamsia</taxon>
    </lineage>
</organism>
<name>A0ABT1HGX5_9NOCA</name>
<dbReference type="RefSeq" id="WP_253661973.1">
    <property type="nucleotide sequence ID" value="NZ_BAAAJQ010000001.1"/>
</dbReference>